<feature type="transmembrane region" description="Helical" evidence="6">
    <location>
        <begin position="110"/>
        <end position="130"/>
    </location>
</feature>
<gene>
    <name evidence="7" type="ORF">CHIRRI_LOCUS14991</name>
</gene>
<keyword evidence="6" id="KW-0675">Receptor</keyword>
<dbReference type="Pfam" id="PF08395">
    <property type="entry name" value="7tm_7"/>
    <property type="match status" value="1"/>
</dbReference>
<keyword evidence="8" id="KW-1185">Reference proteome</keyword>
<evidence type="ECO:0000256" key="1">
    <source>
        <dbReference type="ARBA" id="ARBA00004651"/>
    </source>
</evidence>
<keyword evidence="6" id="KW-0807">Transducer</keyword>
<keyword evidence="5 6" id="KW-0472">Membrane</keyword>
<evidence type="ECO:0000256" key="5">
    <source>
        <dbReference type="ARBA" id="ARBA00023136"/>
    </source>
</evidence>
<evidence type="ECO:0000256" key="2">
    <source>
        <dbReference type="ARBA" id="ARBA00022475"/>
    </source>
</evidence>
<keyword evidence="4 6" id="KW-1133">Transmembrane helix</keyword>
<name>A0A9N9X1K0_9DIPT</name>
<reference evidence="7" key="2">
    <citation type="submission" date="2022-10" db="EMBL/GenBank/DDBJ databases">
        <authorList>
            <consortium name="ENA_rothamsted_submissions"/>
            <consortium name="culmorum"/>
            <person name="King R."/>
        </authorList>
    </citation>
    <scope>NUCLEOTIDE SEQUENCE</scope>
</reference>
<evidence type="ECO:0000313" key="8">
    <source>
        <dbReference type="Proteomes" id="UP001153620"/>
    </source>
</evidence>
<comment type="function">
    <text evidence="6">Gustatory receptor which mediates acceptance or avoidance behavior, depending on its substrates.</text>
</comment>
<feature type="transmembrane region" description="Helical" evidence="6">
    <location>
        <begin position="76"/>
        <end position="98"/>
    </location>
</feature>
<dbReference type="GO" id="GO:0007165">
    <property type="term" value="P:signal transduction"/>
    <property type="evidence" value="ECO:0007669"/>
    <property type="project" value="UniProtKB-KW"/>
</dbReference>
<comment type="similarity">
    <text evidence="6">Belongs to the insect chemoreceptor superfamily. Gustatory receptor (GR) family.</text>
</comment>
<evidence type="ECO:0000256" key="6">
    <source>
        <dbReference type="RuleBase" id="RU363108"/>
    </source>
</evidence>
<dbReference type="OrthoDB" id="7800719at2759"/>
<evidence type="ECO:0000313" key="7">
    <source>
        <dbReference type="EMBL" id="CAG9812186.1"/>
    </source>
</evidence>
<dbReference type="Proteomes" id="UP001153620">
    <property type="component" value="Chromosome 4"/>
</dbReference>
<keyword evidence="3 6" id="KW-0812">Transmembrane</keyword>
<evidence type="ECO:0000256" key="4">
    <source>
        <dbReference type="ARBA" id="ARBA00022989"/>
    </source>
</evidence>
<organism evidence="7 8">
    <name type="scientific">Chironomus riparius</name>
    <dbReference type="NCBI Taxonomy" id="315576"/>
    <lineage>
        <taxon>Eukaryota</taxon>
        <taxon>Metazoa</taxon>
        <taxon>Ecdysozoa</taxon>
        <taxon>Arthropoda</taxon>
        <taxon>Hexapoda</taxon>
        <taxon>Insecta</taxon>
        <taxon>Pterygota</taxon>
        <taxon>Neoptera</taxon>
        <taxon>Endopterygota</taxon>
        <taxon>Diptera</taxon>
        <taxon>Nematocera</taxon>
        <taxon>Chironomoidea</taxon>
        <taxon>Chironomidae</taxon>
        <taxon>Chironominae</taxon>
        <taxon>Chironomus</taxon>
    </lineage>
</organism>
<dbReference type="GO" id="GO:0005886">
    <property type="term" value="C:plasma membrane"/>
    <property type="evidence" value="ECO:0007669"/>
    <property type="project" value="UniProtKB-SubCell"/>
</dbReference>
<feature type="transmembrane region" description="Helical" evidence="6">
    <location>
        <begin position="6"/>
        <end position="31"/>
    </location>
</feature>
<comment type="subcellular location">
    <subcellularLocation>
        <location evidence="1 6">Cell membrane</location>
        <topology evidence="1 6">Multi-pass membrane protein</topology>
    </subcellularLocation>
</comment>
<dbReference type="InterPro" id="IPR013604">
    <property type="entry name" value="7TM_chemorcpt"/>
</dbReference>
<dbReference type="AlphaFoldDB" id="A0A9N9X1K0"/>
<dbReference type="EMBL" id="OU895880">
    <property type="protein sequence ID" value="CAG9812186.1"/>
    <property type="molecule type" value="Genomic_DNA"/>
</dbReference>
<sequence>MEMKEVFVGAFLNLCWCGVTVYIVCCCLILFTTRLRLFMINKILKRILTRAEIKTISKLHMNICEMASMISKVFSFQMAVMTGMSILNGTLCIFELYIAIRDHTGGLDLYFSIMATTTCCFFTLVVAFIMGTSSYTTSEGENTLAVLHVEIYRKPQVYDKRRIQKFQIILLQLQHFNVNVSCGFYRLDWKVMTMKKKSAMLKRRLQSKDSGIKSKIQKITSFDQDEGNNINLPYFPIEIIAEIISNLTDINDIKSCMELSRDINNYIFKTPKIMTKLGFNLNCILKSEKSESLKFLKLKGNLIKNMKINFTSESSEILRTCLSQTPNLVEFLFDNAPPECACCRVCSFSTEDQDKLEFNEYWTLNINSIELPKLKVLEIEVVDLYNFLKVTKQVKTLEKLTIFIHSSKHQKIMTDFILQQRNLKVLNLIVTGIDGEINFLSQDISKKVNFKLQSLKTYTRNKTLISGFFDEFLMTQVDSLEEIDFDFSPNNSTLDILFNKAKKLRKLMSITNNN</sequence>
<keyword evidence="2 6" id="KW-1003">Cell membrane</keyword>
<evidence type="ECO:0000256" key="3">
    <source>
        <dbReference type="ARBA" id="ARBA00022692"/>
    </source>
</evidence>
<comment type="caution">
    <text evidence="6">Lacks conserved residue(s) required for the propagation of feature annotation.</text>
</comment>
<accession>A0A9N9X1K0</accession>
<proteinExistence type="inferred from homology"/>
<reference evidence="7" key="1">
    <citation type="submission" date="2022-01" db="EMBL/GenBank/DDBJ databases">
        <authorList>
            <person name="King R."/>
        </authorList>
    </citation>
    <scope>NUCLEOTIDE SEQUENCE</scope>
</reference>
<protein>
    <recommendedName>
        <fullName evidence="6">Gustatory receptor</fullName>
    </recommendedName>
</protein>
<dbReference type="GO" id="GO:0050909">
    <property type="term" value="P:sensory perception of taste"/>
    <property type="evidence" value="ECO:0007669"/>
    <property type="project" value="InterPro"/>
</dbReference>